<dbReference type="NCBIfam" id="NF003520">
    <property type="entry name" value="PRK05183.1"/>
    <property type="match status" value="1"/>
</dbReference>
<dbReference type="Gene3D" id="2.60.34.10">
    <property type="entry name" value="Substrate Binding Domain Of DNAk, Chain A, domain 1"/>
    <property type="match status" value="1"/>
</dbReference>
<dbReference type="PROSITE" id="PS00297">
    <property type="entry name" value="HSP70_1"/>
    <property type="match status" value="1"/>
</dbReference>
<dbReference type="NCBIfam" id="TIGR02350">
    <property type="entry name" value="prok_dnaK"/>
    <property type="match status" value="1"/>
</dbReference>
<dbReference type="EMBL" id="VIFM01000025">
    <property type="protein sequence ID" value="TQF16357.1"/>
    <property type="molecule type" value="Genomic_DNA"/>
</dbReference>
<dbReference type="GO" id="GO:0051082">
    <property type="term" value="F:unfolded protein binding"/>
    <property type="evidence" value="ECO:0007669"/>
    <property type="project" value="InterPro"/>
</dbReference>
<dbReference type="NCBIfam" id="NF001413">
    <property type="entry name" value="PRK00290.1"/>
    <property type="match status" value="1"/>
</dbReference>
<name>A0A540X533_9BACT</name>
<keyword evidence="11" id="KW-1185">Reference proteome</keyword>
<accession>A0A540X533</accession>
<dbReference type="GO" id="GO:0005524">
    <property type="term" value="F:ATP binding"/>
    <property type="evidence" value="ECO:0007669"/>
    <property type="project" value="UniProtKB-UniRule"/>
</dbReference>
<dbReference type="PROSITE" id="PS01036">
    <property type="entry name" value="HSP70_3"/>
    <property type="match status" value="1"/>
</dbReference>
<dbReference type="InterPro" id="IPR029047">
    <property type="entry name" value="HSP70_peptide-bd_sf"/>
</dbReference>
<dbReference type="InterPro" id="IPR043129">
    <property type="entry name" value="ATPase_NBD"/>
</dbReference>
<dbReference type="RefSeq" id="WP_141642005.1">
    <property type="nucleotide sequence ID" value="NZ_VIFM01000025.1"/>
</dbReference>
<evidence type="ECO:0000256" key="1">
    <source>
        <dbReference type="ARBA" id="ARBA00007381"/>
    </source>
</evidence>
<keyword evidence="4 8" id="KW-0547">Nucleotide-binding</keyword>
<comment type="function">
    <text evidence="8">Acts as a chaperone.</text>
</comment>
<dbReference type="PROSITE" id="PS00329">
    <property type="entry name" value="HSP70_2"/>
    <property type="match status" value="1"/>
</dbReference>
<keyword evidence="3 8" id="KW-0597">Phosphoprotein</keyword>
<feature type="modified residue" description="Phosphothreonine; by autocatalysis" evidence="8">
    <location>
        <position position="201"/>
    </location>
</feature>
<evidence type="ECO:0000256" key="4">
    <source>
        <dbReference type="ARBA" id="ARBA00022741"/>
    </source>
</evidence>
<dbReference type="OrthoDB" id="9766019at2"/>
<dbReference type="AlphaFoldDB" id="A0A540X533"/>
<evidence type="ECO:0000256" key="6">
    <source>
        <dbReference type="ARBA" id="ARBA00023016"/>
    </source>
</evidence>
<reference evidence="10 11" key="1">
    <citation type="submission" date="2019-06" db="EMBL/GenBank/DDBJ databases">
        <authorList>
            <person name="Livingstone P."/>
            <person name="Whitworth D."/>
        </authorList>
    </citation>
    <scope>NUCLEOTIDE SEQUENCE [LARGE SCALE GENOMIC DNA]</scope>
    <source>
        <strain evidence="10 11">AM401</strain>
    </source>
</reference>
<dbReference type="InterPro" id="IPR029048">
    <property type="entry name" value="HSP70_C_sf"/>
</dbReference>
<evidence type="ECO:0000256" key="9">
    <source>
        <dbReference type="RuleBase" id="RU003322"/>
    </source>
</evidence>
<dbReference type="SUPFAM" id="SSF53067">
    <property type="entry name" value="Actin-like ATPase domain"/>
    <property type="match status" value="2"/>
</dbReference>
<comment type="similarity">
    <text evidence="1 8 9">Belongs to the heat shock protein 70 family.</text>
</comment>
<dbReference type="FunFam" id="3.90.640.10:FF:000003">
    <property type="entry name" value="Molecular chaperone DnaK"/>
    <property type="match status" value="1"/>
</dbReference>
<dbReference type="Proteomes" id="UP000315369">
    <property type="component" value="Unassembled WGS sequence"/>
</dbReference>
<protein>
    <recommendedName>
        <fullName evidence="2 8">Chaperone protein DnaK</fullName>
    </recommendedName>
    <alternativeName>
        <fullName evidence="8">HSP70</fullName>
    </alternativeName>
    <alternativeName>
        <fullName evidence="8">Heat shock 70 kDa protein</fullName>
    </alternativeName>
    <alternativeName>
        <fullName evidence="8">Heat shock protein 70</fullName>
    </alternativeName>
</protein>
<dbReference type="Gene3D" id="3.90.640.10">
    <property type="entry name" value="Actin, Chain A, domain 4"/>
    <property type="match status" value="1"/>
</dbReference>
<dbReference type="GO" id="GO:0140662">
    <property type="term" value="F:ATP-dependent protein folding chaperone"/>
    <property type="evidence" value="ECO:0007669"/>
    <property type="project" value="InterPro"/>
</dbReference>
<evidence type="ECO:0000256" key="5">
    <source>
        <dbReference type="ARBA" id="ARBA00022840"/>
    </source>
</evidence>
<dbReference type="Gene3D" id="1.20.1270.10">
    <property type="match status" value="1"/>
</dbReference>
<dbReference type="FunFam" id="1.20.1270.10:FF:000001">
    <property type="entry name" value="Molecular chaperone DnaK"/>
    <property type="match status" value="1"/>
</dbReference>
<dbReference type="PRINTS" id="PR00301">
    <property type="entry name" value="HEATSHOCK70"/>
</dbReference>
<dbReference type="InterPro" id="IPR018181">
    <property type="entry name" value="Heat_shock_70_CS"/>
</dbReference>
<evidence type="ECO:0000256" key="3">
    <source>
        <dbReference type="ARBA" id="ARBA00022553"/>
    </source>
</evidence>
<dbReference type="CDD" id="cd10234">
    <property type="entry name" value="ASKHA_NBD_HSP70_DnaK-like"/>
    <property type="match status" value="1"/>
</dbReference>
<dbReference type="InterPro" id="IPR013126">
    <property type="entry name" value="Hsp_70_fam"/>
</dbReference>
<evidence type="ECO:0000256" key="2">
    <source>
        <dbReference type="ARBA" id="ARBA00014415"/>
    </source>
</evidence>
<evidence type="ECO:0000313" key="11">
    <source>
        <dbReference type="Proteomes" id="UP000315369"/>
    </source>
</evidence>
<dbReference type="PANTHER" id="PTHR19375">
    <property type="entry name" value="HEAT SHOCK PROTEIN 70KDA"/>
    <property type="match status" value="1"/>
</dbReference>
<dbReference type="FunFam" id="2.60.34.10:FF:000014">
    <property type="entry name" value="Chaperone protein DnaK HSP70"/>
    <property type="match status" value="1"/>
</dbReference>
<organism evidence="10 11">
    <name type="scientific">Myxococcus llanfairpwllgwyngyllgogerychwyrndrobwllllantysiliogogogochensis</name>
    <dbReference type="NCBI Taxonomy" id="2590453"/>
    <lineage>
        <taxon>Bacteria</taxon>
        <taxon>Pseudomonadati</taxon>
        <taxon>Myxococcota</taxon>
        <taxon>Myxococcia</taxon>
        <taxon>Myxococcales</taxon>
        <taxon>Cystobacterineae</taxon>
        <taxon>Myxococcaceae</taxon>
        <taxon>Myxococcus</taxon>
    </lineage>
</organism>
<keyword evidence="7 8" id="KW-0143">Chaperone</keyword>
<keyword evidence="5 8" id="KW-0067">ATP-binding</keyword>
<comment type="induction">
    <text evidence="8">By stress conditions e.g. heat shock.</text>
</comment>
<dbReference type="InterPro" id="IPR012725">
    <property type="entry name" value="Chaperone_DnaK"/>
</dbReference>
<dbReference type="HAMAP" id="MF_00332">
    <property type="entry name" value="DnaK"/>
    <property type="match status" value="1"/>
</dbReference>
<dbReference type="Pfam" id="PF00012">
    <property type="entry name" value="HSP70"/>
    <property type="match status" value="1"/>
</dbReference>
<dbReference type="Gene3D" id="3.30.420.40">
    <property type="match status" value="2"/>
</dbReference>
<proteinExistence type="evidence at transcript level"/>
<gene>
    <name evidence="8 10" type="primary">dnaK</name>
    <name evidence="10" type="ORF">FJV41_08920</name>
</gene>
<evidence type="ECO:0000256" key="8">
    <source>
        <dbReference type="HAMAP-Rule" id="MF_00332"/>
    </source>
</evidence>
<dbReference type="SUPFAM" id="SSF100920">
    <property type="entry name" value="Heat shock protein 70kD (HSP70), peptide-binding domain"/>
    <property type="match status" value="1"/>
</dbReference>
<dbReference type="FunFam" id="3.30.420.40:FF:000004">
    <property type="entry name" value="Molecular chaperone DnaK"/>
    <property type="match status" value="1"/>
</dbReference>
<keyword evidence="6 8" id="KW-0346">Stress response</keyword>
<sequence>MGKVIGIDLGTTNSCVAVMEGGEPVVIPNSEGSRTTPSMVGFTDSGERLVGQIAKRQAITNPENTVFAVKRLIGRKFDSPEAKKAISVSSFKVATSPNGDAWVEIRGKGHSPPEVSAIILMKMKQTAEDYLGEPVTEAVITVPAYFNDSQRQATKDAGRIAGLNVLRIINEPTAAALAYGLDKVKDGGTERVAVYDLGGGTFDISILELTAGVFEVKSTNGDTFLGGEDFDQRLIDYLAKRFAEQNNGLDLRKDRMALQRLKEAAERAKHELSSAPETEVNLPFITADASGPKHLTETVDRSTFEALVADLIDRTIEPCKIALKDAGLSAQHVNQVLLVGGMTRMPRVQQKVREFFGKEPHKGINPDEVVAVGAAIQGGVLKGEVKDVLLLDVTPLSLGVETAGGVFTKIIDKNTTIPCKKSQVFSTAVDNQPLVSVHVLQGEREMAADNKTLARFELVGIPPAPRGVPQIEVSFDIDANGIVHVSAKDLGTGKVQQVRVVSNSGLSEAEIQGMISDAQAHASDDKKKKELAELRNNADGLIYTTEKSLEEYASLLSEKDREEIRTDLERLKGMLNTSDAVALKEAFQRLEGSAYRIADAIYTGQAS</sequence>
<evidence type="ECO:0000256" key="7">
    <source>
        <dbReference type="ARBA" id="ARBA00023186"/>
    </source>
</evidence>
<comment type="caution">
    <text evidence="10">The sequence shown here is derived from an EMBL/GenBank/DDBJ whole genome shotgun (WGS) entry which is preliminary data.</text>
</comment>
<evidence type="ECO:0000313" key="10">
    <source>
        <dbReference type="EMBL" id="TQF16357.1"/>
    </source>
</evidence>